<evidence type="ECO:0000256" key="5">
    <source>
        <dbReference type="ARBA" id="ARBA00023159"/>
    </source>
</evidence>
<keyword evidence="6 8" id="KW-0804">Transcription</keyword>
<comment type="subcellular location">
    <subcellularLocation>
        <location evidence="1 8">Nucleus</location>
    </subcellularLocation>
</comment>
<evidence type="ECO:0000256" key="2">
    <source>
        <dbReference type="ARBA" id="ARBA00005716"/>
    </source>
</evidence>
<feature type="region of interest" description="Disordered" evidence="9">
    <location>
        <begin position="262"/>
        <end position="282"/>
    </location>
</feature>
<dbReference type="GO" id="GO:0070847">
    <property type="term" value="C:core mediator complex"/>
    <property type="evidence" value="ECO:0007669"/>
    <property type="project" value="TreeGrafter"/>
</dbReference>
<evidence type="ECO:0000313" key="10">
    <source>
        <dbReference type="EMBL" id="AIT15924.1"/>
    </source>
</evidence>
<dbReference type="GO" id="GO:0003712">
    <property type="term" value="F:transcription coregulator activity"/>
    <property type="evidence" value="ECO:0007669"/>
    <property type="project" value="InterPro"/>
</dbReference>
<dbReference type="InterPro" id="IPR019364">
    <property type="entry name" value="Mediatior_Med8_fun/met"/>
</dbReference>
<evidence type="ECO:0000256" key="9">
    <source>
        <dbReference type="SAM" id="MobiDB-lite"/>
    </source>
</evidence>
<dbReference type="GO" id="GO:0006357">
    <property type="term" value="P:regulation of transcription by RNA polymerase II"/>
    <property type="evidence" value="ECO:0007669"/>
    <property type="project" value="InterPro"/>
</dbReference>
<sequence length="332" mass="37306">MNFPYQNPAPPVTANYQGEPEKIAQATDMMIKRVTDAKKMIEELLQMLDLQEKCPWPDMLEKFSSLASAMSSLQTSVRKSGLPHGHEDYGQFLRSHVLVTQRLQYENDEALMRATQGRVFSWNHALVPEYLRTKPNPEMENEEQMLDGERSAKAADLVGRQIVAYNKNIEGLLINLNNIDRLHSEAINEKPTHNREETTKIVKSILTGEGIRTQRVVAPPPSTTPMSVPPGSAGGISTQAGSQIMNQTPGMQDYQSSQLRQQLMGSGGGPQQASQPHMGYGNAYQPQYPLQQQMHPQHPNQMPMMAPGQMNIGHQMQQRPMHQMPNMTIQRQ</sequence>
<evidence type="ECO:0000256" key="4">
    <source>
        <dbReference type="ARBA" id="ARBA00023015"/>
    </source>
</evidence>
<dbReference type="Pfam" id="PF10232">
    <property type="entry name" value="Med8"/>
    <property type="match status" value="1"/>
</dbReference>
<evidence type="ECO:0000256" key="3">
    <source>
        <dbReference type="ARBA" id="ARBA00011837"/>
    </source>
</evidence>
<protein>
    <recommendedName>
        <fullName evidence="8">Mediator of RNA polymerase II transcription subunit 8</fullName>
    </recommendedName>
    <alternativeName>
        <fullName evidence="8">Mediator complex subunit 8</fullName>
    </alternativeName>
</protein>
<comment type="function">
    <text evidence="8">Component of the Mediator complex, a coactivator involved in the regulated transcription of nearly all RNA polymerase II-dependent genes. Mediator functions as a bridge to convey information from gene-specific regulatory proteins to the basal RNA polymerase II transcription machinery. Mediator is recruited to promoters by direct interactions with regulatory proteins and serves as a scaffold for the assembly of a functional preinitiation complex with RNA polymerase II and the general transcription factors.</text>
</comment>
<dbReference type="PANTHER" id="PTHR13074">
    <property type="entry name" value="MEDIATOR OF RNA POLYMERASE II TRANSCRIPTION SUBUNIT 8"/>
    <property type="match status" value="1"/>
</dbReference>
<comment type="similarity">
    <text evidence="2 8">Belongs to the Mediator complex subunit 8 family.</text>
</comment>
<dbReference type="GO" id="GO:0000978">
    <property type="term" value="F:RNA polymerase II cis-regulatory region sequence-specific DNA binding"/>
    <property type="evidence" value="ECO:0007669"/>
    <property type="project" value="TreeGrafter"/>
</dbReference>
<feature type="compositionally biased region" description="Low complexity" evidence="9">
    <location>
        <begin position="271"/>
        <end position="282"/>
    </location>
</feature>
<reference evidence="10" key="1">
    <citation type="journal article" date="2014" name="G3 (Bethesda)">
        <title>A recent global selective sweep on the age-1 phosphatidylinositol 3-OH kinase regulator of the insulin-like signaling pathway within Caenorhabditis remanei.</title>
        <authorList>
            <person name="Jovelin R."/>
            <person name="Comstock J.S."/>
            <person name="Cutter A.D."/>
            <person name="Phillips P.C."/>
        </authorList>
    </citation>
    <scope>NUCLEOTIDE SEQUENCE</scope>
    <source>
        <strain evidence="10">VX0082</strain>
    </source>
</reference>
<accession>A0A097F189</accession>
<dbReference type="PANTHER" id="PTHR13074:SF9">
    <property type="entry name" value="MEDIATOR OF RNA POLYMERASE II TRANSCRIPTION SUBUNIT 8"/>
    <property type="match status" value="1"/>
</dbReference>
<proteinExistence type="inferred from homology"/>
<keyword evidence="7 8" id="KW-0539">Nucleus</keyword>
<organism evidence="10">
    <name type="scientific">Caenorhabditis sp. 23 AD-2012</name>
    <dbReference type="NCBI Taxonomy" id="1196373"/>
    <lineage>
        <taxon>Eukaryota</taxon>
        <taxon>Metazoa</taxon>
        <taxon>Ecdysozoa</taxon>
        <taxon>Nematoda</taxon>
        <taxon>Chromadorea</taxon>
        <taxon>Rhabditida</taxon>
        <taxon>Rhabditina</taxon>
        <taxon>Rhabditomorpha</taxon>
        <taxon>Rhabditoidea</taxon>
        <taxon>Rhabditidae</taxon>
        <taxon>Peloderinae</taxon>
        <taxon>Caenorhabditis</taxon>
    </lineage>
</organism>
<evidence type="ECO:0000256" key="6">
    <source>
        <dbReference type="ARBA" id="ARBA00023163"/>
    </source>
</evidence>
<name>A0A097F189_9PELO</name>
<evidence type="ECO:0000256" key="7">
    <source>
        <dbReference type="ARBA" id="ARBA00023242"/>
    </source>
</evidence>
<evidence type="ECO:0000256" key="1">
    <source>
        <dbReference type="ARBA" id="ARBA00004123"/>
    </source>
</evidence>
<comment type="subunit">
    <text evidence="3 8">Component of the Mediator complex.</text>
</comment>
<dbReference type="EMBL" id="KF925783">
    <property type="protein sequence ID" value="AIT15924.1"/>
    <property type="molecule type" value="Genomic_DNA"/>
</dbReference>
<keyword evidence="4 8" id="KW-0805">Transcription regulation</keyword>
<evidence type="ECO:0000256" key="8">
    <source>
        <dbReference type="RuleBase" id="RU364144"/>
    </source>
</evidence>
<gene>
    <name evidence="10" type="primary">mdt-8</name>
    <name evidence="8" type="synonym">MED8</name>
</gene>
<dbReference type="GO" id="GO:0016592">
    <property type="term" value="C:mediator complex"/>
    <property type="evidence" value="ECO:0007669"/>
    <property type="project" value="InterPro"/>
</dbReference>
<keyword evidence="5 8" id="KW-0010">Activator</keyword>
<dbReference type="AlphaFoldDB" id="A0A097F189"/>